<dbReference type="InterPro" id="IPR045247">
    <property type="entry name" value="Oye-like"/>
</dbReference>
<comment type="caution">
    <text evidence="5">The sequence shown here is derived from an EMBL/GenBank/DDBJ whole genome shotgun (WGS) entry which is preliminary data.</text>
</comment>
<dbReference type="GO" id="GO:0005829">
    <property type="term" value="C:cytosol"/>
    <property type="evidence" value="ECO:0007669"/>
    <property type="project" value="UniProtKB-ARBA"/>
</dbReference>
<dbReference type="PANTHER" id="PTHR22893">
    <property type="entry name" value="NADH OXIDOREDUCTASE-RELATED"/>
    <property type="match status" value="1"/>
</dbReference>
<evidence type="ECO:0000256" key="1">
    <source>
        <dbReference type="ARBA" id="ARBA00001917"/>
    </source>
</evidence>
<gene>
    <name evidence="5" type="ORF">BCR39DRAFT_540246</name>
</gene>
<name>A0A1Y2AW28_9TREE</name>
<dbReference type="Pfam" id="PF00724">
    <property type="entry name" value="Oxidored_FMN"/>
    <property type="match status" value="1"/>
</dbReference>
<keyword evidence="6" id="KW-1185">Reference proteome</keyword>
<dbReference type="FunFam" id="3.20.20.70:FF:000059">
    <property type="entry name" value="N-ethylmaleimide reductase, FMN-linked"/>
    <property type="match status" value="1"/>
</dbReference>
<evidence type="ECO:0000313" key="5">
    <source>
        <dbReference type="EMBL" id="ORY26791.1"/>
    </source>
</evidence>
<protein>
    <recommendedName>
        <fullName evidence="4">NADH:flavin oxidoreductase/NADH oxidase N-terminal domain-containing protein</fullName>
    </recommendedName>
</protein>
<dbReference type="InterPro" id="IPR013785">
    <property type="entry name" value="Aldolase_TIM"/>
</dbReference>
<dbReference type="InParanoid" id="A0A1Y2AW28"/>
<evidence type="ECO:0000256" key="3">
    <source>
        <dbReference type="ARBA" id="ARBA00023002"/>
    </source>
</evidence>
<dbReference type="Gene3D" id="3.20.20.70">
    <property type="entry name" value="Aldolase class I"/>
    <property type="match status" value="1"/>
</dbReference>
<dbReference type="InterPro" id="IPR001155">
    <property type="entry name" value="OxRdtase_FMN_N"/>
</dbReference>
<comment type="similarity">
    <text evidence="2">Belongs to the NADH:flavin oxidoreductase/NADH oxidase family.</text>
</comment>
<evidence type="ECO:0000256" key="2">
    <source>
        <dbReference type="ARBA" id="ARBA00005979"/>
    </source>
</evidence>
<dbReference type="EMBL" id="MCFC01000044">
    <property type="protein sequence ID" value="ORY26791.1"/>
    <property type="molecule type" value="Genomic_DNA"/>
</dbReference>
<feature type="domain" description="NADH:flavin oxidoreductase/NADH oxidase N-terminal" evidence="4">
    <location>
        <begin position="9"/>
        <end position="346"/>
    </location>
</feature>
<dbReference type="SUPFAM" id="SSF51395">
    <property type="entry name" value="FMN-linked oxidoreductases"/>
    <property type="match status" value="1"/>
</dbReference>
<dbReference type="CDD" id="cd02933">
    <property type="entry name" value="OYE_like_FMN"/>
    <property type="match status" value="1"/>
</dbReference>
<proteinExistence type="inferred from homology"/>
<comment type="cofactor">
    <cofactor evidence="1">
        <name>FMN</name>
        <dbReference type="ChEBI" id="CHEBI:58210"/>
    </cofactor>
</comment>
<dbReference type="PANTHER" id="PTHR22893:SF91">
    <property type="entry name" value="NADPH DEHYDROGENASE 2-RELATED"/>
    <property type="match status" value="1"/>
</dbReference>
<evidence type="ECO:0000259" key="4">
    <source>
        <dbReference type="Pfam" id="PF00724"/>
    </source>
</evidence>
<dbReference type="STRING" id="71784.A0A1Y2AW28"/>
<keyword evidence="3" id="KW-0560">Oxidoreductase</keyword>
<dbReference type="GO" id="GO:0010181">
    <property type="term" value="F:FMN binding"/>
    <property type="evidence" value="ECO:0007669"/>
    <property type="project" value="InterPro"/>
</dbReference>
<dbReference type="OrthoDB" id="276546at2759"/>
<reference evidence="5 6" key="1">
    <citation type="submission" date="2016-07" db="EMBL/GenBank/DDBJ databases">
        <title>Pervasive Adenine N6-methylation of Active Genes in Fungi.</title>
        <authorList>
            <consortium name="DOE Joint Genome Institute"/>
            <person name="Mondo S.J."/>
            <person name="Dannebaum R.O."/>
            <person name="Kuo R.C."/>
            <person name="Labutti K."/>
            <person name="Haridas S."/>
            <person name="Kuo A."/>
            <person name="Salamov A."/>
            <person name="Ahrendt S.R."/>
            <person name="Lipzen A."/>
            <person name="Sullivan W."/>
            <person name="Andreopoulos W.B."/>
            <person name="Clum A."/>
            <person name="Lindquist E."/>
            <person name="Daum C."/>
            <person name="Ramamoorthy G.K."/>
            <person name="Gryganskyi A."/>
            <person name="Culley D."/>
            <person name="Magnuson J.K."/>
            <person name="James T.Y."/>
            <person name="O'Malley M.A."/>
            <person name="Stajich J.E."/>
            <person name="Spatafora J.W."/>
            <person name="Visel A."/>
            <person name="Grigoriev I.V."/>
        </authorList>
    </citation>
    <scope>NUCLEOTIDE SEQUENCE [LARGE SCALE GENOMIC DNA]</scope>
    <source>
        <strain evidence="5 6">68-887.2</strain>
    </source>
</reference>
<dbReference type="Proteomes" id="UP000193986">
    <property type="component" value="Unassembled WGS sequence"/>
</dbReference>
<evidence type="ECO:0000313" key="6">
    <source>
        <dbReference type="Proteomes" id="UP000193986"/>
    </source>
</evidence>
<dbReference type="FunCoup" id="A0A1Y2AW28">
    <property type="interactions" value="224"/>
</dbReference>
<accession>A0A1Y2AW28</accession>
<sequence length="384" mass="41675">MTVTAASRLFEPITVGAIPLKHRVVLAPLTRLRANKETGVPSDLAIEYYRQRASDGGLLISEGTMIAQEAGGMPGAPGVHSKEQISKWKEITDAVHSKGGKIVCQLWALGRVADPSLVSTVWGASTLPFVQDGQSPSEAPKVTQLTPKDIERFTGHYVQAAKNAIEAGFDGVEVHGANGYLLDQFLQSKSNNRTDEYGGSLENRFRFPLAVINAVSKAIGVERVGLRMSPLGTFQGMREDDPIGVFLPWAQTVLAAQPKIAYIHAVGPRPEGLKDADEYDTLMLVSGNLDVIRDAVVKAGSRFLIAGGFTTKSAKAHTEQTDDLIVFGRPFIANPDLPERIKNDWPLTPYDRSTFYTPDAHGYTDYPTYKEEGSQDALAPKAVL</sequence>
<dbReference type="GO" id="GO:0016628">
    <property type="term" value="F:oxidoreductase activity, acting on the CH-CH group of donors, NAD or NADP as acceptor"/>
    <property type="evidence" value="ECO:0007669"/>
    <property type="project" value="UniProtKB-ARBA"/>
</dbReference>
<organism evidence="5 6">
    <name type="scientific">Naematelia encephala</name>
    <dbReference type="NCBI Taxonomy" id="71784"/>
    <lineage>
        <taxon>Eukaryota</taxon>
        <taxon>Fungi</taxon>
        <taxon>Dikarya</taxon>
        <taxon>Basidiomycota</taxon>
        <taxon>Agaricomycotina</taxon>
        <taxon>Tremellomycetes</taxon>
        <taxon>Tremellales</taxon>
        <taxon>Naemateliaceae</taxon>
        <taxon>Naematelia</taxon>
    </lineage>
</organism>
<dbReference type="AlphaFoldDB" id="A0A1Y2AW28"/>